<dbReference type="PROSITE" id="PS50929">
    <property type="entry name" value="ABC_TM1F"/>
    <property type="match status" value="2"/>
</dbReference>
<organism evidence="11">
    <name type="scientific">Sesamum calycinum</name>
    <dbReference type="NCBI Taxonomy" id="2727403"/>
    <lineage>
        <taxon>Eukaryota</taxon>
        <taxon>Viridiplantae</taxon>
        <taxon>Streptophyta</taxon>
        <taxon>Embryophyta</taxon>
        <taxon>Tracheophyta</taxon>
        <taxon>Spermatophyta</taxon>
        <taxon>Magnoliopsida</taxon>
        <taxon>eudicotyledons</taxon>
        <taxon>Gunneridae</taxon>
        <taxon>Pentapetalae</taxon>
        <taxon>asterids</taxon>
        <taxon>lamiids</taxon>
        <taxon>Lamiales</taxon>
        <taxon>Pedaliaceae</taxon>
        <taxon>Sesamum</taxon>
    </lineage>
</organism>
<feature type="transmembrane region" description="Helical" evidence="8">
    <location>
        <begin position="894"/>
        <end position="915"/>
    </location>
</feature>
<dbReference type="InterPro" id="IPR027417">
    <property type="entry name" value="P-loop_NTPase"/>
</dbReference>
<dbReference type="FunFam" id="3.40.50.300:FF:000163">
    <property type="entry name" value="Multidrug resistance-associated protein member 4"/>
    <property type="match status" value="1"/>
</dbReference>
<keyword evidence="7 8" id="KW-0472">Membrane</keyword>
<dbReference type="FunFam" id="3.40.50.300:FF:000997">
    <property type="entry name" value="Multidrug resistance-associated protein 1"/>
    <property type="match status" value="1"/>
</dbReference>
<feature type="domain" description="ABC transmembrane type-1" evidence="10">
    <location>
        <begin position="950"/>
        <end position="1131"/>
    </location>
</feature>
<dbReference type="PANTHER" id="PTHR24223:SF369">
    <property type="entry name" value="ABC TRANSPORTER C FAMILY MEMBER 10"/>
    <property type="match status" value="1"/>
</dbReference>
<dbReference type="InterPro" id="IPR011527">
    <property type="entry name" value="ABC1_TM_dom"/>
</dbReference>
<evidence type="ECO:0000256" key="3">
    <source>
        <dbReference type="ARBA" id="ARBA00022692"/>
    </source>
</evidence>
<keyword evidence="4" id="KW-0547">Nucleotide-binding</keyword>
<dbReference type="InterPro" id="IPR044726">
    <property type="entry name" value="ABCC_6TM_D2"/>
</dbReference>
<feature type="domain" description="ABC transporter" evidence="9">
    <location>
        <begin position="1114"/>
        <end position="1348"/>
    </location>
</feature>
<evidence type="ECO:0000256" key="8">
    <source>
        <dbReference type="SAM" id="Phobius"/>
    </source>
</evidence>
<dbReference type="SUPFAM" id="SSF90123">
    <property type="entry name" value="ABC transporter transmembrane region"/>
    <property type="match status" value="2"/>
</dbReference>
<dbReference type="GO" id="GO:0005524">
    <property type="term" value="F:ATP binding"/>
    <property type="evidence" value="ECO:0007669"/>
    <property type="project" value="UniProtKB-KW"/>
</dbReference>
<dbReference type="CDD" id="cd03244">
    <property type="entry name" value="ABCC_MRP_domain2"/>
    <property type="match status" value="1"/>
</dbReference>
<evidence type="ECO:0000259" key="9">
    <source>
        <dbReference type="PROSITE" id="PS50893"/>
    </source>
</evidence>
<dbReference type="Pfam" id="PF00664">
    <property type="entry name" value="ABC_membrane"/>
    <property type="match status" value="2"/>
</dbReference>
<feature type="transmembrane region" description="Helical" evidence="8">
    <location>
        <begin position="79"/>
        <end position="100"/>
    </location>
</feature>
<keyword evidence="5" id="KW-0067">ATP-binding</keyword>
<dbReference type="CDD" id="cd18579">
    <property type="entry name" value="ABC_6TM_ABCC_D1"/>
    <property type="match status" value="1"/>
</dbReference>
<feature type="transmembrane region" description="Helical" evidence="8">
    <location>
        <begin position="115"/>
        <end position="135"/>
    </location>
</feature>
<feature type="transmembrane region" description="Helical" evidence="8">
    <location>
        <begin position="979"/>
        <end position="1001"/>
    </location>
</feature>
<evidence type="ECO:0000259" key="10">
    <source>
        <dbReference type="PROSITE" id="PS50929"/>
    </source>
</evidence>
<evidence type="ECO:0000256" key="6">
    <source>
        <dbReference type="ARBA" id="ARBA00022989"/>
    </source>
</evidence>
<dbReference type="GO" id="GO:0140359">
    <property type="term" value="F:ABC-type transporter activity"/>
    <property type="evidence" value="ECO:0007669"/>
    <property type="project" value="InterPro"/>
</dbReference>
<reference evidence="11" key="1">
    <citation type="submission" date="2020-06" db="EMBL/GenBank/DDBJ databases">
        <authorList>
            <person name="Li T."/>
            <person name="Hu X."/>
            <person name="Zhang T."/>
            <person name="Song X."/>
            <person name="Zhang H."/>
            <person name="Dai N."/>
            <person name="Sheng W."/>
            <person name="Hou X."/>
            <person name="Wei L."/>
        </authorList>
    </citation>
    <scope>NUCLEOTIDE SEQUENCE</scope>
    <source>
        <strain evidence="11">KEN8</strain>
        <tissue evidence="11">Leaf</tissue>
    </source>
</reference>
<dbReference type="PANTHER" id="PTHR24223">
    <property type="entry name" value="ATP-BINDING CASSETTE SUB-FAMILY C"/>
    <property type="match status" value="1"/>
</dbReference>
<dbReference type="InterPro" id="IPR036640">
    <property type="entry name" value="ABC1_TM_sf"/>
</dbReference>
<proteinExistence type="predicted"/>
<feature type="transmembrane region" description="Helical" evidence="8">
    <location>
        <begin position="448"/>
        <end position="467"/>
    </location>
</feature>
<protein>
    <submittedName>
        <fullName evidence="11">ABC transporter C family member 10</fullName>
    </submittedName>
</protein>
<accession>A0AAW2LQR4</accession>
<dbReference type="Gene3D" id="3.40.50.300">
    <property type="entry name" value="P-loop containing nucleotide triphosphate hydrolases"/>
    <property type="match status" value="2"/>
</dbReference>
<comment type="subcellular location">
    <subcellularLocation>
        <location evidence="1">Membrane</location>
        <topology evidence="1">Multi-pass membrane protein</topology>
    </subcellularLocation>
</comment>
<dbReference type="EMBL" id="JACGWM010000016">
    <property type="protein sequence ID" value="KAL0321509.1"/>
    <property type="molecule type" value="Genomic_DNA"/>
</dbReference>
<evidence type="ECO:0000256" key="7">
    <source>
        <dbReference type="ARBA" id="ARBA00023136"/>
    </source>
</evidence>
<keyword evidence="3 8" id="KW-0812">Transmembrane</keyword>
<keyword evidence="6 8" id="KW-1133">Transmembrane helix</keyword>
<dbReference type="GO" id="GO:0016887">
    <property type="term" value="F:ATP hydrolysis activity"/>
    <property type="evidence" value="ECO:0007669"/>
    <property type="project" value="InterPro"/>
</dbReference>
<dbReference type="SUPFAM" id="SSF52540">
    <property type="entry name" value="P-loop containing nucleoside triphosphate hydrolases"/>
    <property type="match status" value="2"/>
</dbReference>
<feature type="transmembrane region" description="Helical" evidence="8">
    <location>
        <begin position="534"/>
        <end position="555"/>
    </location>
</feature>
<feature type="transmembrane region" description="Helical" evidence="8">
    <location>
        <begin position="36"/>
        <end position="58"/>
    </location>
</feature>
<reference evidence="11" key="2">
    <citation type="journal article" date="2024" name="Plant">
        <title>Genomic evolution and insights into agronomic trait innovations of Sesamum species.</title>
        <authorList>
            <person name="Miao H."/>
            <person name="Wang L."/>
            <person name="Qu L."/>
            <person name="Liu H."/>
            <person name="Sun Y."/>
            <person name="Le M."/>
            <person name="Wang Q."/>
            <person name="Wei S."/>
            <person name="Zheng Y."/>
            <person name="Lin W."/>
            <person name="Duan Y."/>
            <person name="Cao H."/>
            <person name="Xiong S."/>
            <person name="Wang X."/>
            <person name="Wei L."/>
            <person name="Li C."/>
            <person name="Ma Q."/>
            <person name="Ju M."/>
            <person name="Zhao R."/>
            <person name="Li G."/>
            <person name="Mu C."/>
            <person name="Tian Q."/>
            <person name="Mei H."/>
            <person name="Zhang T."/>
            <person name="Gao T."/>
            <person name="Zhang H."/>
        </authorList>
    </citation>
    <scope>NUCLEOTIDE SEQUENCE</scope>
    <source>
        <strain evidence="11">KEN8</strain>
    </source>
</reference>
<dbReference type="InterPro" id="IPR044746">
    <property type="entry name" value="ABCC_6TM_D1"/>
</dbReference>
<dbReference type="InterPro" id="IPR003439">
    <property type="entry name" value="ABC_transporter-like_ATP-bd"/>
</dbReference>
<gene>
    <name evidence="11" type="ORF">Scaly_2447300</name>
</gene>
<dbReference type="Pfam" id="PF24358">
    <property type="entry name" value="ABCC10_N"/>
    <property type="match status" value="1"/>
</dbReference>
<dbReference type="FunFam" id="1.20.1560.10:FF:000003">
    <property type="entry name" value="ABC transporter C family member 10"/>
    <property type="match status" value="1"/>
</dbReference>
<dbReference type="Gene3D" id="1.20.1560.10">
    <property type="entry name" value="ABC transporter type 1, transmembrane domain"/>
    <property type="match status" value="2"/>
</dbReference>
<dbReference type="PROSITE" id="PS50893">
    <property type="entry name" value="ABC_TRANSPORTER_2"/>
    <property type="match status" value="2"/>
</dbReference>
<evidence type="ECO:0000313" key="11">
    <source>
        <dbReference type="EMBL" id="KAL0321509.1"/>
    </source>
</evidence>
<feature type="domain" description="ABC transmembrane type-1" evidence="10">
    <location>
        <begin position="309"/>
        <end position="589"/>
    </location>
</feature>
<dbReference type="CDD" id="cd18580">
    <property type="entry name" value="ABC_6TM_ABCC_D2"/>
    <property type="match status" value="1"/>
</dbReference>
<feature type="transmembrane region" description="Helical" evidence="8">
    <location>
        <begin position="935"/>
        <end position="959"/>
    </location>
</feature>
<evidence type="ECO:0000256" key="2">
    <source>
        <dbReference type="ARBA" id="ARBA00022448"/>
    </source>
</evidence>
<keyword evidence="2" id="KW-0813">Transport</keyword>
<feature type="transmembrane region" description="Helical" evidence="8">
    <location>
        <begin position="147"/>
        <end position="169"/>
    </location>
</feature>
<feature type="transmembrane region" description="Helical" evidence="8">
    <location>
        <begin position="1080"/>
        <end position="1098"/>
    </location>
</feature>
<name>A0AAW2LQR4_9LAMI</name>
<dbReference type="GO" id="GO:0016020">
    <property type="term" value="C:membrane"/>
    <property type="evidence" value="ECO:0007669"/>
    <property type="project" value="UniProtKB-SubCell"/>
</dbReference>
<dbReference type="Pfam" id="PF00005">
    <property type="entry name" value="ABC_tran"/>
    <property type="match status" value="2"/>
</dbReference>
<comment type="caution">
    <text evidence="11">The sequence shown here is derived from an EMBL/GenBank/DDBJ whole genome shotgun (WGS) entry which is preliminary data.</text>
</comment>
<evidence type="ECO:0000256" key="1">
    <source>
        <dbReference type="ARBA" id="ARBA00004141"/>
    </source>
</evidence>
<dbReference type="InterPro" id="IPR056228">
    <property type="entry name" value="ABCC10-like_N"/>
</dbReference>
<feature type="domain" description="ABC transporter" evidence="9">
    <location>
        <begin position="588"/>
        <end position="826"/>
    </location>
</feature>
<evidence type="ECO:0000256" key="5">
    <source>
        <dbReference type="ARBA" id="ARBA00022840"/>
    </source>
</evidence>
<dbReference type="InterPro" id="IPR017871">
    <property type="entry name" value="ABC_transporter-like_CS"/>
</dbReference>
<dbReference type="InterPro" id="IPR050173">
    <property type="entry name" value="ABC_transporter_C-like"/>
</dbReference>
<sequence length="1484" mass="165833">MGSLWTLFCGETNCSNGQENGCGADLIFLTHPSSCINHALIICFDVLLLIMFFFTIFSKTSFKSSHMAASSRKISSLQLVSAVYNGFLGFVIFALGVWILEEKLRRTQAYLPLHWWMLFILHGLIWLLLGLTVSLRGQQFSRAPLRLLSILAFLFAGLSCGLSLFTAILVKQMTIKIVLDVLWFVGSSLLILCTYKGFRYGADDENDIYDPLLSTADDSSKTASVGIVTPFAKASCLSKFTFWWLNPLMKRGKEKTLEDEDIPKLREDDQAESCYLQYAEIYNRRKQSDPSAQPSILTTILLCHWKEIFISGFFALLKVITISAGPLLLKAFIKVAEGKESSPYEKYILVLTLFLTKILESVSQRQWYFRCRLIGLKVRSLLTAAIYQKQLRLSNAAKLIHSSGEIMNYVTVDAYRIGEFPFWFHQIWTTSVQLCFAIIILFQAVGLATIAAMIVIVLTVVCNMPLAKLQHKFQSKLMVAQDERLKAMTEALVNMKVLKLYAWETHFRHVIESLRKIEDKWLKAVQLRKSYNSFLFWSSPVLVSAATFGACYFLGVPLSSSNVFTFVATLRLVQDPVRSIPDVIGVFIQAKVAFARIVKFLGAPELQTANVRVKKSEIDDANLSVAFKSANLSWDENPLKPTLRDISLTVRKGDKIAICGEVQVHGTIAYVSQSAWIQTGTIRDNILFGSALDNERYQDTLERCSLVKDLELLPYGDLTEIGERGVNLSGGQKQRIQLARALYKDADIYLLDDPFSAVDAHTATSLFNDYVMGALSEKTVLLVTHQVDFLPAFDSVLLMSDGEILHAAPYTQLLDKSQEFQNLVHAHKETAGAERLSEVTASQKCEAPSKEIHKAYAEKKANATGVDQLIKKEEREVGDTGFKPYILYLKQNNAGFLVFAVAALCHLTFVIGQIIQNSWMAANVDDPHMNTLRLIIVYLLIGVMSSVFLLTRTLSTVVMDVPFNLIFTVGSTTNCYANLAVLAVITWQVLFVSVPMIFLAIRLQKYYYSSAKELMRINGTTKSFVANHLAESVAGVVTIRAFKEEDRFFTKNLELIDTNGSPFFHYFSANEWLIQRLETLSATVLAFAGLCMVLLPPGTFSSGFIGMALSYGLSLNMSLVFSINNQCMLANYIISVERLDQYMHIPSEAPEVINNNRPPVSWPTEEPAGGKIVVDGIDISKIGLHDLRSRFGIIPQDPTLFTGSVRYNLDPLCQHTDEEIWEVLGKCQLKEAVQEKEGGLDSPVVEDGSNWSMGQRQLFCLGRALLRRSKILVLDEATASIDNTTDMILQKTIRTEFADCTVITVAHRIPTVMDSTMVLAISDGKLVEFDEPMKLMKREDSLFGQLVQEYWNIASETNCSKQCCNGCHSSSASETTDSSSDDFEWKSVLLELATEEKRCGQGGDFLEIEGHLGGNNLGTESGGGARIENLKVDMVGILVFSNDPFAARIYRVDSVQSSVSMQRKLEKMKIGFNTPSLHIQFRSA</sequence>
<dbReference type="CDD" id="cd03250">
    <property type="entry name" value="ABCC_MRP_domain1"/>
    <property type="match status" value="1"/>
</dbReference>
<dbReference type="PROSITE" id="PS00211">
    <property type="entry name" value="ABC_TRANSPORTER_1"/>
    <property type="match status" value="1"/>
</dbReference>
<evidence type="ECO:0000256" key="4">
    <source>
        <dbReference type="ARBA" id="ARBA00022741"/>
    </source>
</evidence>